<evidence type="ECO:0000256" key="3">
    <source>
        <dbReference type="ARBA" id="ARBA00022723"/>
    </source>
</evidence>
<dbReference type="InterPro" id="IPR008705">
    <property type="entry name" value="Nanos/Xcar2"/>
</dbReference>
<dbReference type="Gene3D" id="4.10.60.30">
    <property type="entry name" value="Nanos, RNA-binding domain"/>
    <property type="match status" value="1"/>
</dbReference>
<dbReference type="InParanoid" id="G0P9U9"/>
<reference evidence="11" key="1">
    <citation type="submission" date="2011-07" db="EMBL/GenBank/DDBJ databases">
        <authorList>
            <consortium name="Caenorhabditis brenneri Sequencing and Analysis Consortium"/>
            <person name="Wilson R.K."/>
        </authorList>
    </citation>
    <scope>NUCLEOTIDE SEQUENCE [LARGE SCALE GENOMIC DNA]</scope>
    <source>
        <strain evidence="11">PB2801</strain>
    </source>
</reference>
<dbReference type="AlphaFoldDB" id="G0P9U9"/>
<dbReference type="eggNOG" id="KOG4602">
    <property type="taxonomic scope" value="Eukaryota"/>
</dbReference>
<dbReference type="Pfam" id="PF05741">
    <property type="entry name" value="zf-nanos"/>
    <property type="match status" value="1"/>
</dbReference>
<evidence type="ECO:0000259" key="9">
    <source>
        <dbReference type="PROSITE" id="PS51522"/>
    </source>
</evidence>
<dbReference type="PANTHER" id="PTHR12887">
    <property type="entry name" value="NANOS PROTEIN"/>
    <property type="match status" value="1"/>
</dbReference>
<dbReference type="InterPro" id="IPR024161">
    <property type="entry name" value="Znf_nanos-typ"/>
</dbReference>
<name>G0P9U9_CAEBE</name>
<dbReference type="STRING" id="135651.G0P9U9"/>
<keyword evidence="6 8" id="KW-0810">Translation regulation</keyword>
<evidence type="ECO:0000256" key="4">
    <source>
        <dbReference type="ARBA" id="ARBA00022771"/>
    </source>
</evidence>
<dbReference type="HOGENOM" id="CLU_079987_0_0_1"/>
<keyword evidence="3" id="KW-0479">Metal-binding</keyword>
<dbReference type="Proteomes" id="UP000008068">
    <property type="component" value="Unassembled WGS sequence"/>
</dbReference>
<proteinExistence type="inferred from homology"/>
<comment type="subcellular location">
    <subcellularLocation>
        <location evidence="1">Cytoplasm</location>
    </subcellularLocation>
</comment>
<dbReference type="PROSITE" id="PS51522">
    <property type="entry name" value="ZF_NANOS"/>
    <property type="match status" value="1"/>
</dbReference>
<dbReference type="EMBL" id="GL380158">
    <property type="protein sequence ID" value="EGT48749.1"/>
    <property type="molecule type" value="Genomic_DNA"/>
</dbReference>
<dbReference type="OrthoDB" id="5864971at2759"/>
<keyword evidence="11" id="KW-1185">Reference proteome</keyword>
<feature type="domain" description="Nanos-type" evidence="9">
    <location>
        <begin position="112"/>
        <end position="179"/>
    </location>
</feature>
<keyword evidence="4 8" id="KW-0863">Zinc-finger</keyword>
<keyword evidence="7 8" id="KW-0694">RNA-binding</keyword>
<dbReference type="GO" id="GO:0008270">
    <property type="term" value="F:zinc ion binding"/>
    <property type="evidence" value="ECO:0007669"/>
    <property type="project" value="UniProtKB-KW"/>
</dbReference>
<evidence type="ECO:0000256" key="7">
    <source>
        <dbReference type="ARBA" id="ARBA00022884"/>
    </source>
</evidence>
<dbReference type="InterPro" id="IPR038129">
    <property type="entry name" value="Nanos_sf"/>
</dbReference>
<sequence length="186" mass="20699">MGNAHSVSVARRLSLKDVLEQDYRVEFTELQSPSPPPPAEPLQAFALGAIGAERRQRERREPEQAPVGPLAGIVEGVHHHNHHHHRQHQIAQRAPPVVVQVLPVIFERRPLCCSFCYGTAAQMAREQGQPVPDKDDYGPWSSHSCKMNGHVSCPFLWQVVCPLCGATGPVAHTRAEHLRIQRGGRF</sequence>
<protein>
    <recommendedName>
        <fullName evidence="9">Nanos-type domain-containing protein</fullName>
    </recommendedName>
</protein>
<organism evidence="11">
    <name type="scientific">Caenorhabditis brenneri</name>
    <name type="common">Nematode worm</name>
    <dbReference type="NCBI Taxonomy" id="135651"/>
    <lineage>
        <taxon>Eukaryota</taxon>
        <taxon>Metazoa</taxon>
        <taxon>Ecdysozoa</taxon>
        <taxon>Nematoda</taxon>
        <taxon>Chromadorea</taxon>
        <taxon>Rhabditida</taxon>
        <taxon>Rhabditina</taxon>
        <taxon>Rhabditomorpha</taxon>
        <taxon>Rhabditoidea</taxon>
        <taxon>Rhabditidae</taxon>
        <taxon>Peloderinae</taxon>
        <taxon>Caenorhabditis</taxon>
    </lineage>
</organism>
<evidence type="ECO:0000256" key="2">
    <source>
        <dbReference type="ARBA" id="ARBA00022490"/>
    </source>
</evidence>
<evidence type="ECO:0000256" key="1">
    <source>
        <dbReference type="ARBA" id="ARBA00004496"/>
    </source>
</evidence>
<comment type="similarity">
    <text evidence="8">Belongs to the nanos family.</text>
</comment>
<evidence type="ECO:0000256" key="5">
    <source>
        <dbReference type="ARBA" id="ARBA00022833"/>
    </source>
</evidence>
<evidence type="ECO:0000313" key="11">
    <source>
        <dbReference type="Proteomes" id="UP000008068"/>
    </source>
</evidence>
<evidence type="ECO:0000256" key="8">
    <source>
        <dbReference type="PROSITE-ProRule" id="PRU00855"/>
    </source>
</evidence>
<dbReference type="GO" id="GO:0003723">
    <property type="term" value="F:RNA binding"/>
    <property type="evidence" value="ECO:0007669"/>
    <property type="project" value="UniProtKB-UniRule"/>
</dbReference>
<keyword evidence="2" id="KW-0963">Cytoplasm</keyword>
<accession>G0P9U9</accession>
<evidence type="ECO:0000256" key="6">
    <source>
        <dbReference type="ARBA" id="ARBA00022845"/>
    </source>
</evidence>
<evidence type="ECO:0000313" key="10">
    <source>
        <dbReference type="EMBL" id="EGT48749.1"/>
    </source>
</evidence>
<keyword evidence="5" id="KW-0862">Zinc</keyword>
<gene>
    <name evidence="10" type="ORF">CAEBREN_08092</name>
</gene>
<dbReference type="GO" id="GO:0006417">
    <property type="term" value="P:regulation of translation"/>
    <property type="evidence" value="ECO:0007669"/>
    <property type="project" value="UniProtKB-UniRule"/>
</dbReference>
<dbReference type="GO" id="GO:0005737">
    <property type="term" value="C:cytoplasm"/>
    <property type="evidence" value="ECO:0007669"/>
    <property type="project" value="UniProtKB-SubCell"/>
</dbReference>